<dbReference type="Pfam" id="PF24199">
    <property type="entry name" value="DUF7424"/>
    <property type="match status" value="1"/>
</dbReference>
<evidence type="ECO:0000259" key="2">
    <source>
        <dbReference type="Pfam" id="PF24199"/>
    </source>
</evidence>
<gene>
    <name evidence="3" type="ORF">LMG26788_03075</name>
</gene>
<name>A0A6S7DQV0_9BURK</name>
<dbReference type="EMBL" id="CADIKZ010000008">
    <property type="protein sequence ID" value="CAB3876915.1"/>
    <property type="molecule type" value="Genomic_DNA"/>
</dbReference>
<protein>
    <recommendedName>
        <fullName evidence="2">DUF7424 domain-containing protein</fullName>
    </recommendedName>
</protein>
<proteinExistence type="predicted"/>
<feature type="chain" id="PRO_5028933354" description="DUF7424 domain-containing protein" evidence="1">
    <location>
        <begin position="24"/>
        <end position="218"/>
    </location>
</feature>
<accession>A0A6S7DQV0</accession>
<evidence type="ECO:0000256" key="1">
    <source>
        <dbReference type="SAM" id="SignalP"/>
    </source>
</evidence>
<dbReference type="InterPro" id="IPR055847">
    <property type="entry name" value="DUF7424"/>
</dbReference>
<evidence type="ECO:0000313" key="3">
    <source>
        <dbReference type="EMBL" id="CAB3876915.1"/>
    </source>
</evidence>
<keyword evidence="4" id="KW-1185">Reference proteome</keyword>
<feature type="domain" description="DUF7424" evidence="2">
    <location>
        <begin position="22"/>
        <end position="215"/>
    </location>
</feature>
<dbReference type="Proteomes" id="UP000494203">
    <property type="component" value="Unassembled WGS sequence"/>
</dbReference>
<feature type="signal peptide" evidence="1">
    <location>
        <begin position="1"/>
        <end position="23"/>
    </location>
</feature>
<organism evidence="3 4">
    <name type="scientific">Achromobacter pulmonis</name>
    <dbReference type="NCBI Taxonomy" id="1389932"/>
    <lineage>
        <taxon>Bacteria</taxon>
        <taxon>Pseudomonadati</taxon>
        <taxon>Pseudomonadota</taxon>
        <taxon>Betaproteobacteria</taxon>
        <taxon>Burkholderiales</taxon>
        <taxon>Alcaligenaceae</taxon>
        <taxon>Achromobacter</taxon>
    </lineage>
</organism>
<evidence type="ECO:0000313" key="4">
    <source>
        <dbReference type="Proteomes" id="UP000494203"/>
    </source>
</evidence>
<sequence length="218" mass="23697">MSRMKRIAVLACVAALISGCKTTVETAVSLSDLLTAPSKQLPGNLYVEVPSCQSHEDSRLPSTSVQDVQKAMPGIFSDAKYQECFRKGFDSYVRFSVPIFLDKDLDGKPASPSHINLISNEKALLRVSVPDQVKARIINAQKRSPVGGLDLKFVIRVKNDTGKDFAFTALAAYIDRTPHVFNSLTVKRGGEFVITLSDVSARSALDKGEALVLLLPSN</sequence>
<dbReference type="AlphaFoldDB" id="A0A6S7DQV0"/>
<keyword evidence="1" id="KW-0732">Signal</keyword>
<reference evidence="3 4" key="1">
    <citation type="submission" date="2020-04" db="EMBL/GenBank/DDBJ databases">
        <authorList>
            <person name="De Canck E."/>
        </authorList>
    </citation>
    <scope>NUCLEOTIDE SEQUENCE [LARGE SCALE GENOMIC DNA]</scope>
    <source>
        <strain evidence="3 4">LMG 26788</strain>
    </source>
</reference>
<dbReference type="PROSITE" id="PS51257">
    <property type="entry name" value="PROKAR_LIPOPROTEIN"/>
    <property type="match status" value="1"/>
</dbReference>